<keyword evidence="3" id="KW-1185">Reference proteome</keyword>
<dbReference type="Gene3D" id="2.60.40.10">
    <property type="entry name" value="Immunoglobulins"/>
    <property type="match status" value="1"/>
</dbReference>
<feature type="domain" description="Ig-like" evidence="1">
    <location>
        <begin position="106"/>
        <end position="196"/>
    </location>
</feature>
<dbReference type="InterPro" id="IPR036179">
    <property type="entry name" value="Ig-like_dom_sf"/>
</dbReference>
<dbReference type="Proteomes" id="UP000261420">
    <property type="component" value="Unplaced"/>
</dbReference>
<organism evidence="2 3">
    <name type="scientific">Seriola dumerili</name>
    <name type="common">Greater amberjack</name>
    <name type="synonym">Caranx dumerili</name>
    <dbReference type="NCBI Taxonomy" id="41447"/>
    <lineage>
        <taxon>Eukaryota</taxon>
        <taxon>Metazoa</taxon>
        <taxon>Chordata</taxon>
        <taxon>Craniata</taxon>
        <taxon>Vertebrata</taxon>
        <taxon>Euteleostomi</taxon>
        <taxon>Actinopterygii</taxon>
        <taxon>Neopterygii</taxon>
        <taxon>Teleostei</taxon>
        <taxon>Neoteleostei</taxon>
        <taxon>Acanthomorphata</taxon>
        <taxon>Carangaria</taxon>
        <taxon>Carangiformes</taxon>
        <taxon>Carangidae</taxon>
        <taxon>Seriola</taxon>
    </lineage>
</organism>
<protein>
    <recommendedName>
        <fullName evidence="1">Ig-like domain-containing protein</fullName>
    </recommendedName>
</protein>
<feature type="domain" description="Ig-like" evidence="1">
    <location>
        <begin position="28"/>
        <end position="65"/>
    </location>
</feature>
<accession>A0A3B4TDN7</accession>
<evidence type="ECO:0000313" key="3">
    <source>
        <dbReference type="Proteomes" id="UP000261420"/>
    </source>
</evidence>
<dbReference type="InterPro" id="IPR003598">
    <property type="entry name" value="Ig_sub2"/>
</dbReference>
<reference evidence="2" key="2">
    <citation type="submission" date="2025-09" db="UniProtKB">
        <authorList>
            <consortium name="Ensembl"/>
        </authorList>
    </citation>
    <scope>IDENTIFICATION</scope>
</reference>
<dbReference type="InterPro" id="IPR013098">
    <property type="entry name" value="Ig_I-set"/>
</dbReference>
<dbReference type="STRING" id="41447.ENSSDUP00000004254"/>
<dbReference type="InterPro" id="IPR003599">
    <property type="entry name" value="Ig_sub"/>
</dbReference>
<dbReference type="Ensembl" id="ENSSDUT00000004349.1">
    <property type="protein sequence ID" value="ENSSDUP00000004254.1"/>
    <property type="gene ID" value="ENSSDUG00000003178.1"/>
</dbReference>
<dbReference type="FunFam" id="2.60.40.10:FF:000022">
    <property type="entry name" value="Cardiac titin"/>
    <property type="match status" value="1"/>
</dbReference>
<reference evidence="2" key="1">
    <citation type="submission" date="2025-08" db="UniProtKB">
        <authorList>
            <consortium name="Ensembl"/>
        </authorList>
    </citation>
    <scope>IDENTIFICATION</scope>
</reference>
<dbReference type="SMART" id="SM00408">
    <property type="entry name" value="IGc2"/>
    <property type="match status" value="1"/>
</dbReference>
<sequence>MSNFSRALDGTNSPCLVCSMSLYGQKLPKDQNCYSHASLAYGSVDRKLECKVTGSPVISFKWFKDEMEISSTGTVHLFFITTQLTGPLPFVQLSQAMTSSSLPEPPCILEKPESMNVLPGSKVLFNFQCIVAGSPNLSVQWQKDENWILEDAKIERTFENNVATLRIPVCEATHSGRYSCQVVNEAGQDKCFATLTVQGILVLS</sequence>
<dbReference type="PROSITE" id="PS50835">
    <property type="entry name" value="IG_LIKE"/>
    <property type="match status" value="2"/>
</dbReference>
<evidence type="ECO:0000259" key="1">
    <source>
        <dbReference type="PROSITE" id="PS50835"/>
    </source>
</evidence>
<name>A0A3B4TDN7_SERDU</name>
<dbReference type="InterPro" id="IPR007110">
    <property type="entry name" value="Ig-like_dom"/>
</dbReference>
<dbReference type="InterPro" id="IPR013783">
    <property type="entry name" value="Ig-like_fold"/>
</dbReference>
<dbReference type="SMART" id="SM00409">
    <property type="entry name" value="IG"/>
    <property type="match status" value="1"/>
</dbReference>
<dbReference type="SUPFAM" id="SSF48726">
    <property type="entry name" value="Immunoglobulin"/>
    <property type="match status" value="2"/>
</dbReference>
<dbReference type="PANTHER" id="PTHR47633">
    <property type="entry name" value="IMMUNOGLOBULIN"/>
    <property type="match status" value="1"/>
</dbReference>
<evidence type="ECO:0000313" key="2">
    <source>
        <dbReference type="Ensembl" id="ENSSDUP00000004254.1"/>
    </source>
</evidence>
<dbReference type="Pfam" id="PF07679">
    <property type="entry name" value="I-set"/>
    <property type="match status" value="1"/>
</dbReference>
<dbReference type="AlphaFoldDB" id="A0A3B4TDN7"/>
<dbReference type="CDD" id="cd00096">
    <property type="entry name" value="Ig"/>
    <property type="match status" value="2"/>
</dbReference>
<proteinExistence type="predicted"/>
<dbReference type="PANTHER" id="PTHR47633:SF4">
    <property type="entry name" value="MYOPALLADIN ISOFORM X1"/>
    <property type="match status" value="1"/>
</dbReference>
<dbReference type="GeneTree" id="ENSGT01120000273250"/>